<dbReference type="EMBL" id="CP014579">
    <property type="protein sequence ID" value="ANB76675.1"/>
    <property type="molecule type" value="Genomic_DNA"/>
</dbReference>
<accession>A0A160FTX9</accession>
<dbReference type="AlphaFoldDB" id="A0A160FTX9"/>
<organism evidence="1 2">
    <name type="scientific">Paraburkholderia phytofirmans OLGA172</name>
    <dbReference type="NCBI Taxonomy" id="1417228"/>
    <lineage>
        <taxon>Bacteria</taxon>
        <taxon>Pseudomonadati</taxon>
        <taxon>Pseudomonadota</taxon>
        <taxon>Betaproteobacteria</taxon>
        <taxon>Burkholderiales</taxon>
        <taxon>Burkholderiaceae</taxon>
        <taxon>Paraburkholderia</taxon>
    </lineage>
</organism>
<evidence type="ECO:0000313" key="2">
    <source>
        <dbReference type="Proteomes" id="UP000076852"/>
    </source>
</evidence>
<evidence type="ECO:0000313" key="1">
    <source>
        <dbReference type="EMBL" id="ANB76675.1"/>
    </source>
</evidence>
<reference evidence="1 2" key="1">
    <citation type="journal article" date="2016" name="Gene">
        <title>PacBio SMRT assembly of a complex multi-replicon genome reveals chlorocatechol degradative operon in a region of genome plasticity.</title>
        <authorList>
            <person name="Ricker N."/>
            <person name="Shen S.Y."/>
            <person name="Goordial J."/>
            <person name="Jin S."/>
            <person name="Fulthorpe R.R."/>
        </authorList>
    </citation>
    <scope>NUCLEOTIDE SEQUENCE [LARGE SCALE GENOMIC DNA]</scope>
    <source>
        <strain evidence="1 2">OLGA172</strain>
    </source>
</reference>
<dbReference type="KEGG" id="buz:AYM40_31355"/>
<dbReference type="Proteomes" id="UP000076852">
    <property type="component" value="Chromosome 2"/>
</dbReference>
<name>A0A160FTX9_9BURK</name>
<keyword evidence="2" id="KW-1185">Reference proteome</keyword>
<sequence>MVFKSAGKWGMPRFVVDYRGKGCLKAGLRRAGLARLYRTILADMTQRVVFCGVVRIVRGMRAGLSGSIAVRVARQSGPANETGSAWCGARSSQAGKRVVRRAWLA</sequence>
<gene>
    <name evidence="1" type="ORF">AYM40_31355</name>
</gene>
<protein>
    <submittedName>
        <fullName evidence="1">Uncharacterized protein</fullName>
    </submittedName>
</protein>
<proteinExistence type="predicted"/>